<gene>
    <name evidence="2" type="ORF">A1O9_07980</name>
</gene>
<feature type="binding site" description="axial binding residue" evidence="1">
    <location>
        <position position="438"/>
    </location>
    <ligand>
        <name>heme</name>
        <dbReference type="ChEBI" id="CHEBI:30413"/>
    </ligand>
    <ligandPart>
        <name>Fe</name>
        <dbReference type="ChEBI" id="CHEBI:18248"/>
    </ligandPart>
</feature>
<keyword evidence="1" id="KW-0408">Iron</keyword>
<dbReference type="SUPFAM" id="SSF48264">
    <property type="entry name" value="Cytochrome P450"/>
    <property type="match status" value="1"/>
</dbReference>
<dbReference type="InterPro" id="IPR050121">
    <property type="entry name" value="Cytochrome_P450_monoxygenase"/>
</dbReference>
<evidence type="ECO:0000256" key="1">
    <source>
        <dbReference type="PIRSR" id="PIRSR602401-1"/>
    </source>
</evidence>
<dbReference type="GeneID" id="25282893"/>
<dbReference type="STRING" id="1182545.A0A072P8H8"/>
<dbReference type="RefSeq" id="XP_013258989.1">
    <property type="nucleotide sequence ID" value="XM_013403535.1"/>
</dbReference>
<dbReference type="GO" id="GO:0004497">
    <property type="term" value="F:monooxygenase activity"/>
    <property type="evidence" value="ECO:0007669"/>
    <property type="project" value="InterPro"/>
</dbReference>
<dbReference type="EMBL" id="AMGV01000006">
    <property type="protein sequence ID" value="KEF56399.1"/>
    <property type="molecule type" value="Genomic_DNA"/>
</dbReference>
<comment type="cofactor">
    <cofactor evidence="1">
        <name>heme</name>
        <dbReference type="ChEBI" id="CHEBI:30413"/>
    </cofactor>
</comment>
<name>A0A072P8H8_9EURO</name>
<dbReference type="InterPro" id="IPR036396">
    <property type="entry name" value="Cyt_P450_sf"/>
</dbReference>
<dbReference type="GO" id="GO:0016705">
    <property type="term" value="F:oxidoreductase activity, acting on paired donors, with incorporation or reduction of molecular oxygen"/>
    <property type="evidence" value="ECO:0007669"/>
    <property type="project" value="InterPro"/>
</dbReference>
<protein>
    <recommendedName>
        <fullName evidence="4">Cytochrome P450 oxidoreductase</fullName>
    </recommendedName>
</protein>
<dbReference type="PANTHER" id="PTHR24305:SF168">
    <property type="entry name" value="P450, PUTATIVE (EUROFUNG)-RELATED"/>
    <property type="match status" value="1"/>
</dbReference>
<keyword evidence="1" id="KW-0479">Metal-binding</keyword>
<evidence type="ECO:0008006" key="4">
    <source>
        <dbReference type="Google" id="ProtNLM"/>
    </source>
</evidence>
<dbReference type="VEuPathDB" id="FungiDB:A1O9_07980"/>
<organism evidence="2 3">
    <name type="scientific">Exophiala aquamarina CBS 119918</name>
    <dbReference type="NCBI Taxonomy" id="1182545"/>
    <lineage>
        <taxon>Eukaryota</taxon>
        <taxon>Fungi</taxon>
        <taxon>Dikarya</taxon>
        <taxon>Ascomycota</taxon>
        <taxon>Pezizomycotina</taxon>
        <taxon>Eurotiomycetes</taxon>
        <taxon>Chaetothyriomycetidae</taxon>
        <taxon>Chaetothyriales</taxon>
        <taxon>Herpotrichiellaceae</taxon>
        <taxon>Exophiala</taxon>
    </lineage>
</organism>
<comment type="caution">
    <text evidence="2">The sequence shown here is derived from an EMBL/GenBank/DDBJ whole genome shotgun (WGS) entry which is preliminary data.</text>
</comment>
<dbReference type="Gene3D" id="1.10.630.10">
    <property type="entry name" value="Cytochrome P450"/>
    <property type="match status" value="1"/>
</dbReference>
<dbReference type="PANTHER" id="PTHR24305">
    <property type="entry name" value="CYTOCHROME P450"/>
    <property type="match status" value="1"/>
</dbReference>
<reference evidence="2 3" key="1">
    <citation type="submission" date="2013-03" db="EMBL/GenBank/DDBJ databases">
        <title>The Genome Sequence of Exophiala aquamarina CBS 119918.</title>
        <authorList>
            <consortium name="The Broad Institute Genomics Platform"/>
            <person name="Cuomo C."/>
            <person name="de Hoog S."/>
            <person name="Gorbushina A."/>
            <person name="Walker B."/>
            <person name="Young S.K."/>
            <person name="Zeng Q."/>
            <person name="Gargeya S."/>
            <person name="Fitzgerald M."/>
            <person name="Haas B."/>
            <person name="Abouelleil A."/>
            <person name="Allen A.W."/>
            <person name="Alvarado L."/>
            <person name="Arachchi H.M."/>
            <person name="Berlin A.M."/>
            <person name="Chapman S.B."/>
            <person name="Gainer-Dewar J."/>
            <person name="Goldberg J."/>
            <person name="Griggs A."/>
            <person name="Gujja S."/>
            <person name="Hansen M."/>
            <person name="Howarth C."/>
            <person name="Imamovic A."/>
            <person name="Ireland A."/>
            <person name="Larimer J."/>
            <person name="McCowan C."/>
            <person name="Murphy C."/>
            <person name="Pearson M."/>
            <person name="Poon T.W."/>
            <person name="Priest M."/>
            <person name="Roberts A."/>
            <person name="Saif S."/>
            <person name="Shea T."/>
            <person name="Sisk P."/>
            <person name="Sykes S."/>
            <person name="Wortman J."/>
            <person name="Nusbaum C."/>
            <person name="Birren B."/>
        </authorList>
    </citation>
    <scope>NUCLEOTIDE SEQUENCE [LARGE SCALE GENOMIC DNA]</scope>
    <source>
        <strain evidence="2 3">CBS 119918</strain>
    </source>
</reference>
<keyword evidence="1" id="KW-0349">Heme</keyword>
<dbReference type="HOGENOM" id="CLU_001570_14_0_1"/>
<dbReference type="CDD" id="cd11060">
    <property type="entry name" value="CYP57A1-like"/>
    <property type="match status" value="1"/>
</dbReference>
<proteinExistence type="predicted"/>
<evidence type="ECO:0000313" key="3">
    <source>
        <dbReference type="Proteomes" id="UP000027920"/>
    </source>
</evidence>
<dbReference type="GO" id="GO:0005506">
    <property type="term" value="F:iron ion binding"/>
    <property type="evidence" value="ECO:0007669"/>
    <property type="project" value="InterPro"/>
</dbReference>
<dbReference type="Pfam" id="PF00067">
    <property type="entry name" value="p450"/>
    <property type="match status" value="1"/>
</dbReference>
<dbReference type="InterPro" id="IPR002401">
    <property type="entry name" value="Cyt_P450_E_grp-I"/>
</dbReference>
<keyword evidence="3" id="KW-1185">Reference proteome</keyword>
<dbReference type="PRINTS" id="PR00463">
    <property type="entry name" value="EP450I"/>
</dbReference>
<sequence>MLGAGILIALLIAIFTARTLYLWNRLRHIPGPFSAGFSKWWLLKRTLNGTIHMESAQATFQYGSLVRIGPNEVLTSDPETLRKMLAVRSPYLRSNWYDAIKIDPDHANILSERNVERHQSLRAKMAPGYAGKENPDLEESIDRVIAGLIQLIETKYISTAAEYRPVDFARKAQYLTLDLIGQIAFGKPFGFIDKDEDVFAYIETTESTIPVMMLVSAFPLLAKVFQSPILKSLMPKKTDSYGLGKIMGLAKQVVDERFEPDAKRKWDMLGSFIAHGLTKEEAESETLVLTPIASLAGSDTTASATRAILLHVVTNPQALERLLDEISKADISSPIKDSEAKKMPFLQAVIKEGLRIHPPVTGLMLKEVPPGGDTVLGHYLPAQTKLGYCAFGLFLDPKLWGKDSMVYRPERWLEGTPEEIRRKENDMDLVFGWGRSQCLGKTVAAIELNKIIVELLRHFNFTIANPQKPWNSFGAGVFIVSDMWMRVTKREPAL</sequence>
<dbReference type="InterPro" id="IPR001128">
    <property type="entry name" value="Cyt_P450"/>
</dbReference>
<dbReference type="OrthoDB" id="3934656at2759"/>
<evidence type="ECO:0000313" key="2">
    <source>
        <dbReference type="EMBL" id="KEF56399.1"/>
    </source>
</evidence>
<dbReference type="PRINTS" id="PR00385">
    <property type="entry name" value="P450"/>
</dbReference>
<accession>A0A072P8H8</accession>
<dbReference type="Proteomes" id="UP000027920">
    <property type="component" value="Unassembled WGS sequence"/>
</dbReference>
<dbReference type="AlphaFoldDB" id="A0A072P8H8"/>
<dbReference type="GO" id="GO:0020037">
    <property type="term" value="F:heme binding"/>
    <property type="evidence" value="ECO:0007669"/>
    <property type="project" value="InterPro"/>
</dbReference>